<dbReference type="InterPro" id="IPR027417">
    <property type="entry name" value="P-loop_NTPase"/>
</dbReference>
<dbReference type="Gene3D" id="3.40.50.300">
    <property type="entry name" value="P-loop containing nucleotide triphosphate hydrolases"/>
    <property type="match status" value="1"/>
</dbReference>
<comment type="function">
    <text evidence="8">DNA polymerase III is a complex, multichain enzyme responsible for most of the replicative synthesis in bacteria. This DNA polymerase also exhibits 3' to 5' exonuclease activity.</text>
</comment>
<dbReference type="PANTHER" id="PTHR11669:SF0">
    <property type="entry name" value="PROTEIN STICHEL-LIKE 2"/>
    <property type="match status" value="1"/>
</dbReference>
<protein>
    <recommendedName>
        <fullName evidence="8">DNA polymerase III subunit gamma/tau</fullName>
        <ecNumber evidence="8">2.7.7.7</ecNumber>
    </recommendedName>
</protein>
<evidence type="ECO:0000256" key="1">
    <source>
        <dbReference type="ARBA" id="ARBA00006360"/>
    </source>
</evidence>
<evidence type="ECO:0000256" key="8">
    <source>
        <dbReference type="RuleBase" id="RU364063"/>
    </source>
</evidence>
<keyword evidence="8" id="KW-0808">Transferase</keyword>
<feature type="region of interest" description="Disordered" evidence="9">
    <location>
        <begin position="335"/>
        <end position="387"/>
    </location>
</feature>
<feature type="compositionally biased region" description="Basic and acidic residues" evidence="9">
    <location>
        <begin position="367"/>
        <end position="387"/>
    </location>
</feature>
<dbReference type="FunFam" id="3.40.50.300:FF:000014">
    <property type="entry name" value="DNA polymerase III subunit gamma/tau"/>
    <property type="match status" value="1"/>
</dbReference>
<dbReference type="GO" id="GO:0046872">
    <property type="term" value="F:metal ion binding"/>
    <property type="evidence" value="ECO:0007669"/>
    <property type="project" value="UniProtKB-KW"/>
</dbReference>
<dbReference type="GO" id="GO:0003677">
    <property type="term" value="F:DNA binding"/>
    <property type="evidence" value="ECO:0007669"/>
    <property type="project" value="InterPro"/>
</dbReference>
<dbReference type="KEGG" id="bih:BIP78_0636"/>
<dbReference type="CDD" id="cd00009">
    <property type="entry name" value="AAA"/>
    <property type="match status" value="1"/>
</dbReference>
<dbReference type="NCBIfam" id="TIGR02397">
    <property type="entry name" value="dnaX_nterm"/>
    <property type="match status" value="1"/>
</dbReference>
<keyword evidence="4" id="KW-0862">Zinc</keyword>
<evidence type="ECO:0000256" key="7">
    <source>
        <dbReference type="ARBA" id="ARBA00049244"/>
    </source>
</evidence>
<dbReference type="GO" id="GO:0005524">
    <property type="term" value="F:ATP binding"/>
    <property type="evidence" value="ECO:0007669"/>
    <property type="project" value="UniProtKB-KW"/>
</dbReference>
<dbReference type="InterPro" id="IPR008921">
    <property type="entry name" value="DNA_pol3_clamp-load_cplx_C"/>
</dbReference>
<dbReference type="GO" id="GO:0003887">
    <property type="term" value="F:DNA-directed DNA polymerase activity"/>
    <property type="evidence" value="ECO:0007669"/>
    <property type="project" value="UniProtKB-KW"/>
</dbReference>
<dbReference type="EC" id="2.7.7.7" evidence="8"/>
<dbReference type="AlphaFoldDB" id="A0A410FTT7"/>
<dbReference type="GO" id="GO:0006261">
    <property type="term" value="P:DNA-templated DNA replication"/>
    <property type="evidence" value="ECO:0007669"/>
    <property type="project" value="TreeGrafter"/>
</dbReference>
<evidence type="ECO:0000256" key="5">
    <source>
        <dbReference type="ARBA" id="ARBA00022840"/>
    </source>
</evidence>
<evidence type="ECO:0000256" key="2">
    <source>
        <dbReference type="ARBA" id="ARBA00022723"/>
    </source>
</evidence>
<evidence type="ECO:0000313" key="12">
    <source>
        <dbReference type="Proteomes" id="UP000287233"/>
    </source>
</evidence>
<accession>A0A410FTT7</accession>
<dbReference type="EMBL" id="CP034928">
    <property type="protein sequence ID" value="QAA76402.1"/>
    <property type="molecule type" value="Genomic_DNA"/>
</dbReference>
<dbReference type="GO" id="GO:0009360">
    <property type="term" value="C:DNA polymerase III complex"/>
    <property type="evidence" value="ECO:0007669"/>
    <property type="project" value="InterPro"/>
</dbReference>
<feature type="domain" description="AAA+ ATPase" evidence="10">
    <location>
        <begin position="41"/>
        <end position="183"/>
    </location>
</feature>
<evidence type="ECO:0000256" key="4">
    <source>
        <dbReference type="ARBA" id="ARBA00022833"/>
    </source>
</evidence>
<dbReference type="Pfam" id="PF22608">
    <property type="entry name" value="DNAX_ATPase_lid"/>
    <property type="match status" value="1"/>
</dbReference>
<dbReference type="InterPro" id="IPR050238">
    <property type="entry name" value="DNA_Rep/Repair_Clamp_Loader"/>
</dbReference>
<dbReference type="InterPro" id="IPR003593">
    <property type="entry name" value="AAA+_ATPase"/>
</dbReference>
<dbReference type="SMART" id="SM00382">
    <property type="entry name" value="AAA"/>
    <property type="match status" value="1"/>
</dbReference>
<evidence type="ECO:0000256" key="6">
    <source>
        <dbReference type="ARBA" id="ARBA00022932"/>
    </source>
</evidence>
<comment type="catalytic activity">
    <reaction evidence="7 8">
        <text>DNA(n) + a 2'-deoxyribonucleoside 5'-triphosphate = DNA(n+1) + diphosphate</text>
        <dbReference type="Rhea" id="RHEA:22508"/>
        <dbReference type="Rhea" id="RHEA-COMP:17339"/>
        <dbReference type="Rhea" id="RHEA-COMP:17340"/>
        <dbReference type="ChEBI" id="CHEBI:33019"/>
        <dbReference type="ChEBI" id="CHEBI:61560"/>
        <dbReference type="ChEBI" id="CHEBI:173112"/>
        <dbReference type="EC" id="2.7.7.7"/>
    </reaction>
</comment>
<feature type="compositionally biased region" description="Low complexity" evidence="9">
    <location>
        <begin position="341"/>
        <end position="355"/>
    </location>
</feature>
<comment type="subunit">
    <text evidence="8">DNA polymerase III contains a core (composed of alpha, epsilon and theta chains) that associates with a tau subunit. This core dimerizes to form the POLIII' complex. PolIII' associates with the gamma complex (composed of gamma, delta, delta', psi and chi chains) and with the beta chain to form the complete DNA polymerase III complex.</text>
</comment>
<proteinExistence type="inferred from homology"/>
<organism evidence="11 12">
    <name type="scientific">Bipolaricaulis sibiricus</name>
    <dbReference type="NCBI Taxonomy" id="2501609"/>
    <lineage>
        <taxon>Bacteria</taxon>
        <taxon>Candidatus Bipolaricaulota</taxon>
        <taxon>Candidatus Bipolaricaulia</taxon>
        <taxon>Candidatus Bipolaricaulales</taxon>
        <taxon>Candidatus Bipolaricaulaceae</taxon>
        <taxon>Candidatus Bipolaricaulis</taxon>
    </lineage>
</organism>
<comment type="similarity">
    <text evidence="1 8">Belongs to the DnaX/STICHEL family.</text>
</comment>
<evidence type="ECO:0000313" key="11">
    <source>
        <dbReference type="EMBL" id="QAA76402.1"/>
    </source>
</evidence>
<evidence type="ECO:0000256" key="9">
    <source>
        <dbReference type="SAM" id="MobiDB-lite"/>
    </source>
</evidence>
<dbReference type="Gene3D" id="1.10.8.60">
    <property type="match status" value="1"/>
</dbReference>
<keyword evidence="5 8" id="KW-0067">ATP-binding</keyword>
<keyword evidence="2" id="KW-0479">Metal-binding</keyword>
<dbReference type="SUPFAM" id="SSF52540">
    <property type="entry name" value="P-loop containing nucleoside triphosphate hydrolases"/>
    <property type="match status" value="1"/>
</dbReference>
<keyword evidence="6 8" id="KW-0239">DNA-directed DNA polymerase</keyword>
<dbReference type="Proteomes" id="UP000287233">
    <property type="component" value="Chromosome"/>
</dbReference>
<dbReference type="InterPro" id="IPR012763">
    <property type="entry name" value="DNA_pol_III_sug/sutau_N"/>
</dbReference>
<dbReference type="Pfam" id="PF13177">
    <property type="entry name" value="DNA_pol3_delta2"/>
    <property type="match status" value="1"/>
</dbReference>
<keyword evidence="3 8" id="KW-0547">Nucleotide-binding</keyword>
<sequence>MVEATERLSLYRRFRPQRFGEVMGQDLIVATLRRAVAGGRLGHAYLLSGQRGVGKTSVARILARAVNCQAPEAGEPCNRCESCRRILAGRSLDVVEIDGASNRGVDQIRKLREEVAYVPAGSRYKVYIIDEVHMLTGEAFNALLKTLEEPPPHVLFIFATTEPHKVPATVVSRCQAFEFQPIADDAIAQVLHKVAEAESISLSPGAAELIARRSRGALRDALVVLDQLGHAGPVTEDAVVELLGLPPLSQVDGFLDALTGRDADTALAVVGDLATRGRDLALFLEETANRARDRIIAGEFTLIPIAQRLLELRGELGRAFSRRLHVEMTIVALCGPPRSPRPAASRTTARPAASAVGETATPAAPRGGDEPEARSGRTEETPRPRSEPWAKMLEAVFAERASVAAFLSPAEVTWADGLLTLRLPADCGYHYESLVDPKVRGYVEAMAHRFFSPLLAVQLAWAGGNHRPSLEEGARILAEALEGTIAREGNDGSR</sequence>
<keyword evidence="8" id="KW-0235">DNA replication</keyword>
<keyword evidence="8" id="KW-0548">Nucleotidyltransferase</keyword>
<dbReference type="SUPFAM" id="SSF48019">
    <property type="entry name" value="post-AAA+ oligomerization domain-like"/>
    <property type="match status" value="1"/>
</dbReference>
<reference evidence="12" key="1">
    <citation type="submission" date="2018-12" db="EMBL/GenBank/DDBJ databases">
        <title>Complete genome sequence of an uncultured bacterium of the candidate phylum Bipolaricaulota.</title>
        <authorList>
            <person name="Kadnikov V.V."/>
            <person name="Mardanov A.V."/>
            <person name="Beletsky A.V."/>
            <person name="Frank Y.A."/>
            <person name="Karnachuk O.V."/>
            <person name="Ravin N.V."/>
        </authorList>
    </citation>
    <scope>NUCLEOTIDE SEQUENCE [LARGE SCALE GENOMIC DNA]</scope>
</reference>
<gene>
    <name evidence="8" type="primary">dnaX</name>
    <name evidence="11" type="ORF">BIP78_0636</name>
</gene>
<name>A0A410FTT7_BIPS1</name>
<evidence type="ECO:0000256" key="3">
    <source>
        <dbReference type="ARBA" id="ARBA00022741"/>
    </source>
</evidence>
<dbReference type="PANTHER" id="PTHR11669">
    <property type="entry name" value="REPLICATION FACTOR C / DNA POLYMERASE III GAMMA-TAU SUBUNIT"/>
    <property type="match status" value="1"/>
</dbReference>
<evidence type="ECO:0000259" key="10">
    <source>
        <dbReference type="SMART" id="SM00382"/>
    </source>
</evidence>
<dbReference type="InterPro" id="IPR045085">
    <property type="entry name" value="HLD_clamp_pol_III_gamma_tau"/>
</dbReference>
<dbReference type="CDD" id="cd18137">
    <property type="entry name" value="HLD_clamp_pol_III_gamma_tau"/>
    <property type="match status" value="1"/>
</dbReference>